<dbReference type="Gene3D" id="3.10.180.10">
    <property type="entry name" value="2,3-Dihydroxybiphenyl 1,2-Dioxygenase, domain 1"/>
    <property type="match status" value="1"/>
</dbReference>
<keyword evidence="2" id="KW-0560">Oxidoreductase</keyword>
<dbReference type="AlphaFoldDB" id="A0A1S7RT85"/>
<dbReference type="Pfam" id="PF00903">
    <property type="entry name" value="Glyoxalase"/>
    <property type="match status" value="1"/>
</dbReference>
<name>A0A1S7RT85_9HYPH</name>
<proteinExistence type="predicted"/>
<evidence type="ECO:0000313" key="2">
    <source>
        <dbReference type="EMBL" id="CUX57207.1"/>
    </source>
</evidence>
<dbReference type="GO" id="GO:0051213">
    <property type="term" value="F:dioxygenase activity"/>
    <property type="evidence" value="ECO:0007669"/>
    <property type="project" value="UniProtKB-KW"/>
</dbReference>
<sequence length="164" mass="18463">MVASQARMLDAMRLAHINLVARNAKLLAAFYVNVMKCDVLREPKTLSGEKVSRGNGLSNSEILTIWLKFPELEWPFLEIHEHRVHLHRDQPRVNEPGFGHLAFQMEDIRETLSNIIEAGGAQIGEITDFGTPEMPYLIAYARDPEGNVLELEQKPLANSDTSLS</sequence>
<dbReference type="EMBL" id="FBWG01000041">
    <property type="protein sequence ID" value="CUX57207.1"/>
    <property type="molecule type" value="Genomic_DNA"/>
</dbReference>
<dbReference type="InterPro" id="IPR029068">
    <property type="entry name" value="Glyas_Bleomycin-R_OHBP_Dase"/>
</dbReference>
<organism evidence="2 3">
    <name type="scientific">Agrobacterium deltaense Zutra 3/1</name>
    <dbReference type="NCBI Taxonomy" id="1183427"/>
    <lineage>
        <taxon>Bacteria</taxon>
        <taxon>Pseudomonadati</taxon>
        <taxon>Pseudomonadota</taxon>
        <taxon>Alphaproteobacteria</taxon>
        <taxon>Hyphomicrobiales</taxon>
        <taxon>Rhizobiaceae</taxon>
        <taxon>Rhizobium/Agrobacterium group</taxon>
        <taxon>Agrobacterium</taxon>
    </lineage>
</organism>
<dbReference type="SUPFAM" id="SSF54593">
    <property type="entry name" value="Glyoxalase/Bleomycin resistance protein/Dihydroxybiphenyl dioxygenase"/>
    <property type="match status" value="1"/>
</dbReference>
<gene>
    <name evidence="2" type="ORF">AGR7C_Lc220137</name>
</gene>
<protein>
    <submittedName>
        <fullName evidence="2">Glyoxalase/bleomycin resistance protein/dioxygenase</fullName>
    </submittedName>
</protein>
<dbReference type="InterPro" id="IPR004360">
    <property type="entry name" value="Glyas_Fos-R_dOase_dom"/>
</dbReference>
<dbReference type="Proteomes" id="UP000191987">
    <property type="component" value="Unassembled WGS sequence"/>
</dbReference>
<evidence type="ECO:0000313" key="3">
    <source>
        <dbReference type="Proteomes" id="UP000191987"/>
    </source>
</evidence>
<dbReference type="InterPro" id="IPR037523">
    <property type="entry name" value="VOC_core"/>
</dbReference>
<feature type="domain" description="VOC" evidence="1">
    <location>
        <begin position="13"/>
        <end position="154"/>
    </location>
</feature>
<accession>A0A1S7RT85</accession>
<evidence type="ECO:0000259" key="1">
    <source>
        <dbReference type="PROSITE" id="PS51819"/>
    </source>
</evidence>
<dbReference type="PROSITE" id="PS51819">
    <property type="entry name" value="VOC"/>
    <property type="match status" value="1"/>
</dbReference>
<reference evidence="2 3" key="1">
    <citation type="submission" date="2016-01" db="EMBL/GenBank/DDBJ databases">
        <authorList>
            <person name="Oliw E.H."/>
        </authorList>
    </citation>
    <scope>NUCLEOTIDE SEQUENCE [LARGE SCALE GENOMIC DNA]</scope>
    <source>
        <strain evidence="2 3">Zutra 3-1</strain>
    </source>
</reference>
<keyword evidence="2" id="KW-0223">Dioxygenase</keyword>